<evidence type="ECO:0000313" key="2">
    <source>
        <dbReference type="EMBL" id="KAH9309422.1"/>
    </source>
</evidence>
<feature type="non-terminal residue" evidence="2">
    <location>
        <position position="1"/>
    </location>
</feature>
<name>A0AA38FRP6_TAXCH</name>
<evidence type="ECO:0008006" key="4">
    <source>
        <dbReference type="Google" id="ProtNLM"/>
    </source>
</evidence>
<dbReference type="Gene3D" id="1.25.10.10">
    <property type="entry name" value="Leucine-rich Repeat Variant"/>
    <property type="match status" value="2"/>
</dbReference>
<evidence type="ECO:0000256" key="1">
    <source>
        <dbReference type="SAM" id="MobiDB-lite"/>
    </source>
</evidence>
<dbReference type="PANTHER" id="PTHR46700">
    <property type="entry name" value="ARM REPEAT SUPERFAMILY PROTEIN"/>
    <property type="match status" value="1"/>
</dbReference>
<dbReference type="InterPro" id="IPR000225">
    <property type="entry name" value="Armadillo"/>
</dbReference>
<dbReference type="SMART" id="SM00185">
    <property type="entry name" value="ARM"/>
    <property type="match status" value="4"/>
</dbReference>
<dbReference type="EMBL" id="JAHRHJ020000007">
    <property type="protein sequence ID" value="KAH9309422.1"/>
    <property type="molecule type" value="Genomic_DNA"/>
</dbReference>
<organism evidence="2 3">
    <name type="scientific">Taxus chinensis</name>
    <name type="common">Chinese yew</name>
    <name type="synonym">Taxus wallichiana var. chinensis</name>
    <dbReference type="NCBI Taxonomy" id="29808"/>
    <lineage>
        <taxon>Eukaryota</taxon>
        <taxon>Viridiplantae</taxon>
        <taxon>Streptophyta</taxon>
        <taxon>Embryophyta</taxon>
        <taxon>Tracheophyta</taxon>
        <taxon>Spermatophyta</taxon>
        <taxon>Pinopsida</taxon>
        <taxon>Pinidae</taxon>
        <taxon>Conifers II</taxon>
        <taxon>Cupressales</taxon>
        <taxon>Taxaceae</taxon>
        <taxon>Taxus</taxon>
    </lineage>
</organism>
<proteinExistence type="predicted"/>
<dbReference type="OMA" id="PRMEACH"/>
<dbReference type="InterPro" id="IPR016024">
    <property type="entry name" value="ARM-type_fold"/>
</dbReference>
<keyword evidence="3" id="KW-1185">Reference proteome</keyword>
<evidence type="ECO:0000313" key="3">
    <source>
        <dbReference type="Proteomes" id="UP000824469"/>
    </source>
</evidence>
<feature type="region of interest" description="Disordered" evidence="1">
    <location>
        <begin position="59"/>
        <end position="115"/>
    </location>
</feature>
<accession>A0AA38FRP6</accession>
<dbReference type="PANTHER" id="PTHR46700:SF2">
    <property type="entry name" value="ARM REPEAT SUPERFAMILY PROTEIN"/>
    <property type="match status" value="1"/>
</dbReference>
<feature type="region of interest" description="Disordered" evidence="1">
    <location>
        <begin position="1"/>
        <end position="21"/>
    </location>
</feature>
<gene>
    <name evidence="2" type="ORF">KI387_037333</name>
</gene>
<comment type="caution">
    <text evidence="2">The sequence shown here is derived from an EMBL/GenBank/DDBJ whole genome shotgun (WGS) entry which is preliminary data.</text>
</comment>
<feature type="compositionally biased region" description="Basic and acidic residues" evidence="1">
    <location>
        <begin position="79"/>
        <end position="97"/>
    </location>
</feature>
<dbReference type="SUPFAM" id="SSF48371">
    <property type="entry name" value="ARM repeat"/>
    <property type="match status" value="1"/>
</dbReference>
<protein>
    <recommendedName>
        <fullName evidence="4">ARM repeat superfamily protein</fullName>
    </recommendedName>
</protein>
<dbReference type="Proteomes" id="UP000824469">
    <property type="component" value="Unassembled WGS sequence"/>
</dbReference>
<sequence>GWDFQMGVTEETGMKVGGRGSDPSPWVVSYAKLKFFSRLLRLIKSKKRKSNDIQVMSMPARTSTDTSSTREIDNQMDPKGLDTEMRFEEEDKQKDCPSDEPCSLIDGGESRSRGSNLRQAVTQVHFGSPDEKWKAAAELQRLAKENAKTRKSLALLGVIPSLVAMLDSPVPDHCHSALLALIELANGNYTNKGLIVEAGAVDKLAQLIASSDSEMQEQIAILLLAVSALDKNMSILGSSDVLPKLVSMLESGTDQGKMASLAALFNLSTCLDNVEGMVANGVVQPLLKMSQSLKTGERALAILGNLVVTESGRKAMEIGINMPKVLMDILTWEKSPKCQELAAYILMLLAHRSLIQRKAMMKEGIVPVLLELALLGSTLSQKRAMRILQCLRDDKRGLTMPVSGPVTARVWDARRQLSTRDDATEMKLHKRAVTNMVRQSLQRNMDHIVERANMPISCVKSSTKLKSLISSSSSKSLPY</sequence>
<dbReference type="AlphaFoldDB" id="A0AA38FRP6"/>
<reference evidence="2 3" key="1">
    <citation type="journal article" date="2021" name="Nat. Plants">
        <title>The Taxus genome provides insights into paclitaxel biosynthesis.</title>
        <authorList>
            <person name="Xiong X."/>
            <person name="Gou J."/>
            <person name="Liao Q."/>
            <person name="Li Y."/>
            <person name="Zhou Q."/>
            <person name="Bi G."/>
            <person name="Li C."/>
            <person name="Du R."/>
            <person name="Wang X."/>
            <person name="Sun T."/>
            <person name="Guo L."/>
            <person name="Liang H."/>
            <person name="Lu P."/>
            <person name="Wu Y."/>
            <person name="Zhang Z."/>
            <person name="Ro D.K."/>
            <person name="Shang Y."/>
            <person name="Huang S."/>
            <person name="Yan J."/>
        </authorList>
    </citation>
    <scope>NUCLEOTIDE SEQUENCE [LARGE SCALE GENOMIC DNA]</scope>
    <source>
        <strain evidence="2">Ta-2019</strain>
    </source>
</reference>
<dbReference type="InterPro" id="IPR011989">
    <property type="entry name" value="ARM-like"/>
</dbReference>